<evidence type="ECO:0000259" key="8">
    <source>
        <dbReference type="PROSITE" id="PS50076"/>
    </source>
</evidence>
<keyword evidence="5" id="KW-0472">Membrane</keyword>
<dbReference type="PROSITE" id="PS50005">
    <property type="entry name" value="TPR"/>
    <property type="match status" value="1"/>
</dbReference>
<dbReference type="Pfam" id="PF00226">
    <property type="entry name" value="DnaJ"/>
    <property type="match status" value="1"/>
</dbReference>
<feature type="domain" description="J" evidence="8">
    <location>
        <begin position="126"/>
        <end position="190"/>
    </location>
</feature>
<feature type="region of interest" description="Disordered" evidence="7">
    <location>
        <begin position="54"/>
        <end position="111"/>
    </location>
</feature>
<dbReference type="PANTHER" id="PTHR43908:SF3">
    <property type="entry name" value="AT29763P-RELATED"/>
    <property type="match status" value="1"/>
</dbReference>
<dbReference type="Proteomes" id="UP000054558">
    <property type="component" value="Unassembled WGS sequence"/>
</dbReference>
<name>A0A1Y1HNY5_KLENI</name>
<dbReference type="AlphaFoldDB" id="A0A1Y1HNY5"/>
<evidence type="ECO:0000256" key="6">
    <source>
        <dbReference type="PROSITE-ProRule" id="PRU00339"/>
    </source>
</evidence>
<dbReference type="STRING" id="105231.A0A1Y1HNY5"/>
<keyword evidence="6" id="KW-0802">TPR repeat</keyword>
<evidence type="ECO:0000256" key="5">
    <source>
        <dbReference type="ARBA" id="ARBA00023136"/>
    </source>
</evidence>
<keyword evidence="2" id="KW-0812">Transmembrane</keyword>
<dbReference type="PROSITE" id="PS00636">
    <property type="entry name" value="DNAJ_1"/>
    <property type="match status" value="1"/>
</dbReference>
<dbReference type="Gene3D" id="1.10.287.110">
    <property type="entry name" value="DnaJ domain"/>
    <property type="match status" value="1"/>
</dbReference>
<dbReference type="PROSITE" id="PS50076">
    <property type="entry name" value="DNAJ_2"/>
    <property type="match status" value="1"/>
</dbReference>
<evidence type="ECO:0000256" key="7">
    <source>
        <dbReference type="SAM" id="MobiDB-lite"/>
    </source>
</evidence>
<dbReference type="OrthoDB" id="10250354at2759"/>
<comment type="subcellular location">
    <subcellularLocation>
        <location evidence="1">Endoplasmic reticulum membrane</location>
        <topology evidence="1">Single-pass membrane protein</topology>
    </subcellularLocation>
</comment>
<keyword evidence="3" id="KW-0256">Endoplasmic reticulum</keyword>
<dbReference type="Pfam" id="PF09320">
    <property type="entry name" value="DUF1977"/>
    <property type="match status" value="1"/>
</dbReference>
<organism evidence="9 10">
    <name type="scientific">Klebsormidium nitens</name>
    <name type="common">Green alga</name>
    <name type="synonym">Ulothrix nitens</name>
    <dbReference type="NCBI Taxonomy" id="105231"/>
    <lineage>
        <taxon>Eukaryota</taxon>
        <taxon>Viridiplantae</taxon>
        <taxon>Streptophyta</taxon>
        <taxon>Klebsormidiophyceae</taxon>
        <taxon>Klebsormidiales</taxon>
        <taxon>Klebsormidiaceae</taxon>
        <taxon>Klebsormidium</taxon>
    </lineage>
</organism>
<dbReference type="GO" id="GO:0005789">
    <property type="term" value="C:endoplasmic reticulum membrane"/>
    <property type="evidence" value="ECO:0000318"/>
    <property type="project" value="GO_Central"/>
</dbReference>
<feature type="compositionally biased region" description="Low complexity" evidence="7">
    <location>
        <begin position="54"/>
        <end position="71"/>
    </location>
</feature>
<keyword evidence="4" id="KW-1133">Transmembrane helix</keyword>
<evidence type="ECO:0000256" key="2">
    <source>
        <dbReference type="ARBA" id="ARBA00022692"/>
    </source>
</evidence>
<evidence type="ECO:0000256" key="4">
    <source>
        <dbReference type="ARBA" id="ARBA00022989"/>
    </source>
</evidence>
<dbReference type="GO" id="GO:0071218">
    <property type="term" value="P:cellular response to misfolded protein"/>
    <property type="evidence" value="ECO:0000318"/>
    <property type="project" value="GO_Central"/>
</dbReference>
<evidence type="ECO:0000313" key="10">
    <source>
        <dbReference type="Proteomes" id="UP000054558"/>
    </source>
</evidence>
<dbReference type="EMBL" id="DF236960">
    <property type="protein sequence ID" value="GAQ78316.1"/>
    <property type="molecule type" value="Genomic_DNA"/>
</dbReference>
<evidence type="ECO:0000313" key="9">
    <source>
        <dbReference type="EMBL" id="GAQ78316.1"/>
    </source>
</evidence>
<dbReference type="InterPro" id="IPR051100">
    <property type="entry name" value="DnaJ_subfamily_B/C"/>
</dbReference>
<dbReference type="InterPro" id="IPR036869">
    <property type="entry name" value="J_dom_sf"/>
</dbReference>
<proteinExistence type="predicted"/>
<gene>
    <name evidence="9" type="ORF">KFL_000110120</name>
</gene>
<keyword evidence="9" id="KW-0346">Stress response</keyword>
<sequence>MDGNKDDAERCADIGEAAFRKGDFNKALKFLGKAQKLYPSKRVADLLLKVAAASQAAENGASAGPSSSTGPQTRSASRPQANGHAAGPSTRQRTAASGDRTAQEEREAQATPEMISLVARIKRTTNYYEILEVSKECTEDDVKKAYRKLALKLHPDKNKARGADEAFKAVSKAFQCLSDADLRANYDRYGHEDPNQLRQQQFQRRRAHGPSYDDFDPNDIFNAFFFGGGMAPNARVYRYNFGGQQYRHRAAPPPQQGTQNNNQLLALLQLLPVIAFLLYALMPTSEPVYSMARYGKYVKEMRTSDLDIPFWVKGADFEREYPAGSQARAKIERQVTNDYRDHLETRCYHERVAQQQQFRWGQTKAAREMKMPYCDELRRVQAAY</sequence>
<accession>A0A1Y1HNY5</accession>
<protein>
    <submittedName>
        <fullName evidence="9">DnaJ heat shock family protein</fullName>
    </submittedName>
</protein>
<dbReference type="CDD" id="cd06257">
    <property type="entry name" value="DnaJ"/>
    <property type="match status" value="1"/>
</dbReference>
<dbReference type="InterPro" id="IPR019734">
    <property type="entry name" value="TPR_rpt"/>
</dbReference>
<dbReference type="SMART" id="SM00271">
    <property type="entry name" value="DnaJ"/>
    <property type="match status" value="1"/>
</dbReference>
<keyword evidence="10" id="KW-1185">Reference proteome</keyword>
<dbReference type="InterPro" id="IPR001623">
    <property type="entry name" value="DnaJ_domain"/>
</dbReference>
<dbReference type="OMA" id="ARSREHN"/>
<dbReference type="PANTHER" id="PTHR43908">
    <property type="entry name" value="AT29763P-RELATED"/>
    <property type="match status" value="1"/>
</dbReference>
<dbReference type="PRINTS" id="PR00625">
    <property type="entry name" value="JDOMAIN"/>
</dbReference>
<dbReference type="InterPro" id="IPR015399">
    <property type="entry name" value="DUF1977_DnaJ-like"/>
</dbReference>
<feature type="region of interest" description="Disordered" evidence="7">
    <location>
        <begin position="188"/>
        <end position="209"/>
    </location>
</feature>
<reference evidence="9 10" key="1">
    <citation type="journal article" date="2014" name="Nat. Commun.">
        <title>Klebsormidium flaccidum genome reveals primary factors for plant terrestrial adaptation.</title>
        <authorList>
            <person name="Hori K."/>
            <person name="Maruyama F."/>
            <person name="Fujisawa T."/>
            <person name="Togashi T."/>
            <person name="Yamamoto N."/>
            <person name="Seo M."/>
            <person name="Sato S."/>
            <person name="Yamada T."/>
            <person name="Mori H."/>
            <person name="Tajima N."/>
            <person name="Moriyama T."/>
            <person name="Ikeuchi M."/>
            <person name="Watanabe M."/>
            <person name="Wada H."/>
            <person name="Kobayashi K."/>
            <person name="Saito M."/>
            <person name="Masuda T."/>
            <person name="Sasaki-Sekimoto Y."/>
            <person name="Mashiguchi K."/>
            <person name="Awai K."/>
            <person name="Shimojima M."/>
            <person name="Masuda S."/>
            <person name="Iwai M."/>
            <person name="Nobusawa T."/>
            <person name="Narise T."/>
            <person name="Kondo S."/>
            <person name="Saito H."/>
            <person name="Sato R."/>
            <person name="Murakawa M."/>
            <person name="Ihara Y."/>
            <person name="Oshima-Yamada Y."/>
            <person name="Ohtaka K."/>
            <person name="Satoh M."/>
            <person name="Sonobe K."/>
            <person name="Ishii M."/>
            <person name="Ohtani R."/>
            <person name="Kanamori-Sato M."/>
            <person name="Honoki R."/>
            <person name="Miyazaki D."/>
            <person name="Mochizuki H."/>
            <person name="Umetsu J."/>
            <person name="Higashi K."/>
            <person name="Shibata D."/>
            <person name="Kamiya Y."/>
            <person name="Sato N."/>
            <person name="Nakamura Y."/>
            <person name="Tabata S."/>
            <person name="Ida S."/>
            <person name="Kurokawa K."/>
            <person name="Ohta H."/>
        </authorList>
    </citation>
    <scope>NUCLEOTIDE SEQUENCE [LARGE SCALE GENOMIC DNA]</scope>
    <source>
        <strain evidence="9 10">NIES-2285</strain>
    </source>
</reference>
<feature type="repeat" description="TPR" evidence="6">
    <location>
        <begin position="8"/>
        <end position="41"/>
    </location>
</feature>
<evidence type="ECO:0000256" key="1">
    <source>
        <dbReference type="ARBA" id="ARBA00004389"/>
    </source>
</evidence>
<evidence type="ECO:0000256" key="3">
    <source>
        <dbReference type="ARBA" id="ARBA00022824"/>
    </source>
</evidence>
<dbReference type="GO" id="GO:0030544">
    <property type="term" value="F:Hsp70 protein binding"/>
    <property type="evidence" value="ECO:0000318"/>
    <property type="project" value="GO_Central"/>
</dbReference>
<dbReference type="InterPro" id="IPR018253">
    <property type="entry name" value="DnaJ_domain_CS"/>
</dbReference>
<dbReference type="SUPFAM" id="SSF46565">
    <property type="entry name" value="Chaperone J-domain"/>
    <property type="match status" value="1"/>
</dbReference>